<gene>
    <name evidence="1" type="ORF">H8S07_07680</name>
</gene>
<proteinExistence type="predicted"/>
<dbReference type="EMBL" id="JACOOY010000008">
    <property type="protein sequence ID" value="MBC5665158.1"/>
    <property type="molecule type" value="Genomic_DNA"/>
</dbReference>
<evidence type="ECO:0000313" key="2">
    <source>
        <dbReference type="Proteomes" id="UP000647235"/>
    </source>
</evidence>
<dbReference type="Proteomes" id="UP000647235">
    <property type="component" value="Unassembled WGS sequence"/>
</dbReference>
<dbReference type="InterPro" id="IPR010719">
    <property type="entry name" value="MnmM_MeTrfase"/>
</dbReference>
<dbReference type="RefSeq" id="WP_118519437.1">
    <property type="nucleotide sequence ID" value="NZ_JACOOY010000008.1"/>
</dbReference>
<sequence length="187" mass="20898">MRQSQITQWCQAIIESQAVKEGLYIDATMGKGGDTAFLCRLAGENGHVLAFDVQEKALHLTKERLTKEELADRAELYLCGHEHMAEYAGEETVDVICFNFGYLPGGDHKVATHAETSMQAILQGLKLLKRGGMMSLCIYSGGDTGFEEKDAILNLLRTLPSREYTVIANEYYNRKNNPPMPVFIFKS</sequence>
<dbReference type="GO" id="GO:0032259">
    <property type="term" value="P:methylation"/>
    <property type="evidence" value="ECO:0007669"/>
    <property type="project" value="UniProtKB-KW"/>
</dbReference>
<dbReference type="PANTHER" id="PTHR35276:SF1">
    <property type="entry name" value="TRNA (MNM(5)S(2)U34)-METHYLTRANSFERASE, CHLOROPLASTIC"/>
    <property type="match status" value="1"/>
</dbReference>
<dbReference type="Gene3D" id="3.40.50.150">
    <property type="entry name" value="Vaccinia Virus protein VP39"/>
    <property type="match status" value="1"/>
</dbReference>
<dbReference type="InterPro" id="IPR029063">
    <property type="entry name" value="SAM-dependent_MTases_sf"/>
</dbReference>
<dbReference type="SUPFAM" id="SSF53335">
    <property type="entry name" value="S-adenosyl-L-methionine-dependent methyltransferases"/>
    <property type="match status" value="1"/>
</dbReference>
<organism evidence="1 2">
    <name type="scientific">Dorea hominis</name>
    <dbReference type="NCBI Taxonomy" id="2763040"/>
    <lineage>
        <taxon>Bacteria</taxon>
        <taxon>Bacillati</taxon>
        <taxon>Bacillota</taxon>
        <taxon>Clostridia</taxon>
        <taxon>Lachnospirales</taxon>
        <taxon>Lachnospiraceae</taxon>
        <taxon>Dorea</taxon>
    </lineage>
</organism>
<dbReference type="GO" id="GO:0008168">
    <property type="term" value="F:methyltransferase activity"/>
    <property type="evidence" value="ECO:0007669"/>
    <property type="project" value="UniProtKB-KW"/>
</dbReference>
<name>A0ABR7EV95_9FIRM</name>
<accession>A0ABR7EV95</accession>
<keyword evidence="2" id="KW-1185">Reference proteome</keyword>
<protein>
    <submittedName>
        <fullName evidence="1">Class I SAM-dependent methyltransferase</fullName>
    </submittedName>
</protein>
<comment type="caution">
    <text evidence="1">The sequence shown here is derived from an EMBL/GenBank/DDBJ whole genome shotgun (WGS) entry which is preliminary data.</text>
</comment>
<keyword evidence="1" id="KW-0489">Methyltransferase</keyword>
<keyword evidence="1" id="KW-0808">Transferase</keyword>
<evidence type="ECO:0000313" key="1">
    <source>
        <dbReference type="EMBL" id="MBC5665158.1"/>
    </source>
</evidence>
<dbReference type="PANTHER" id="PTHR35276">
    <property type="entry name" value="S-ADENOSYL-L-METHIONINE-DEPENDENT METHYLTRANSFERASES SUPERFAMILY PROTEIN"/>
    <property type="match status" value="1"/>
</dbReference>
<reference evidence="1 2" key="1">
    <citation type="submission" date="2020-08" db="EMBL/GenBank/DDBJ databases">
        <title>Genome public.</title>
        <authorList>
            <person name="Liu C."/>
            <person name="Sun Q."/>
        </authorList>
    </citation>
    <scope>NUCLEOTIDE SEQUENCE [LARGE SCALE GENOMIC DNA]</scope>
    <source>
        <strain evidence="1 2">NSJ-36</strain>
    </source>
</reference>
<dbReference type="Pfam" id="PF06962">
    <property type="entry name" value="rRNA_methylase"/>
    <property type="match status" value="1"/>
</dbReference>